<reference evidence="2" key="1">
    <citation type="journal article" date="2017" name="Gigascience">
        <title>The genome draft of coconut (Cocos nucifera).</title>
        <authorList>
            <person name="Xiao Y."/>
            <person name="Xu P."/>
            <person name="Fan H."/>
            <person name="Baudouin L."/>
            <person name="Xia W."/>
            <person name="Bocs S."/>
            <person name="Xu J."/>
            <person name="Li Q."/>
            <person name="Guo A."/>
            <person name="Zhou L."/>
            <person name="Li J."/>
            <person name="Wu Y."/>
            <person name="Ma Z."/>
            <person name="Armero A."/>
            <person name="Issali A.E."/>
            <person name="Liu N."/>
            <person name="Peng M."/>
            <person name="Yang Y."/>
        </authorList>
    </citation>
    <scope>NUCLEOTIDE SEQUENCE</scope>
    <source>
        <tissue evidence="2">Spear leaf of Hainan Tall coconut</tissue>
    </source>
</reference>
<dbReference type="EMBL" id="CM017872">
    <property type="protein sequence ID" value="KAG1327327.1"/>
    <property type="molecule type" value="Genomic_DNA"/>
</dbReference>
<dbReference type="Proteomes" id="UP000797356">
    <property type="component" value="Chromosome 1"/>
</dbReference>
<evidence type="ECO:0000259" key="1">
    <source>
        <dbReference type="Pfam" id="PF14111"/>
    </source>
</evidence>
<protein>
    <recommendedName>
        <fullName evidence="1">DUF4283 domain-containing protein</fullName>
    </recommendedName>
</protein>
<gene>
    <name evidence="2" type="ORF">COCNU_01G012610</name>
</gene>
<organism evidence="2 3">
    <name type="scientific">Cocos nucifera</name>
    <name type="common">Coconut palm</name>
    <dbReference type="NCBI Taxonomy" id="13894"/>
    <lineage>
        <taxon>Eukaryota</taxon>
        <taxon>Viridiplantae</taxon>
        <taxon>Streptophyta</taxon>
        <taxon>Embryophyta</taxon>
        <taxon>Tracheophyta</taxon>
        <taxon>Spermatophyta</taxon>
        <taxon>Magnoliopsida</taxon>
        <taxon>Liliopsida</taxon>
        <taxon>Arecaceae</taxon>
        <taxon>Arecoideae</taxon>
        <taxon>Cocoseae</taxon>
        <taxon>Attaleinae</taxon>
        <taxon>Cocos</taxon>
    </lineage>
</organism>
<dbReference type="Pfam" id="PF14111">
    <property type="entry name" value="DUF4283"/>
    <property type="match status" value="1"/>
</dbReference>
<keyword evidence="3" id="KW-1185">Reference proteome</keyword>
<evidence type="ECO:0000313" key="2">
    <source>
        <dbReference type="EMBL" id="KAG1327327.1"/>
    </source>
</evidence>
<proteinExistence type="predicted"/>
<dbReference type="OrthoDB" id="1001863at2759"/>
<dbReference type="InterPro" id="IPR025558">
    <property type="entry name" value="DUF4283"/>
</dbReference>
<dbReference type="AlphaFoldDB" id="A0A8K0MUY4"/>
<sequence length="89" mass="9983">MIDSKPICEQGEVRALDLEQGHLLVRFEDAGERDLVLGWPWVVSGQALAVEQWRPRFRPGPDAIGSAVVWIRLPRLPVELGRRNLSGIS</sequence>
<evidence type="ECO:0000313" key="3">
    <source>
        <dbReference type="Proteomes" id="UP000797356"/>
    </source>
</evidence>
<reference evidence="2" key="2">
    <citation type="submission" date="2019-07" db="EMBL/GenBank/DDBJ databases">
        <authorList>
            <person name="Yang Y."/>
            <person name="Bocs S."/>
            <person name="Baudouin L."/>
        </authorList>
    </citation>
    <scope>NUCLEOTIDE SEQUENCE</scope>
    <source>
        <tissue evidence="2">Spear leaf of Hainan Tall coconut</tissue>
    </source>
</reference>
<accession>A0A8K0MUY4</accession>
<name>A0A8K0MUY4_COCNU</name>
<comment type="caution">
    <text evidence="2">The sequence shown here is derived from an EMBL/GenBank/DDBJ whole genome shotgun (WGS) entry which is preliminary data.</text>
</comment>
<feature type="domain" description="DUF4283" evidence="1">
    <location>
        <begin position="11"/>
        <end position="60"/>
    </location>
</feature>